<proteinExistence type="predicted"/>
<feature type="chain" id="PRO_5040153933" evidence="1">
    <location>
        <begin position="21"/>
        <end position="239"/>
    </location>
</feature>
<reference evidence="3" key="1">
    <citation type="submission" date="2025-08" db="UniProtKB">
        <authorList>
            <consortium name="RefSeq"/>
        </authorList>
    </citation>
    <scope>IDENTIFICATION</scope>
    <source>
        <tissue evidence="3">Whole larval tissue</tissue>
    </source>
</reference>
<protein>
    <submittedName>
        <fullName evidence="3">Uncharacterized protein LOC118262328</fullName>
    </submittedName>
</protein>
<dbReference type="Proteomes" id="UP000829999">
    <property type="component" value="Chromosome 12"/>
</dbReference>
<dbReference type="OrthoDB" id="7404485at2759"/>
<feature type="signal peptide" evidence="1">
    <location>
        <begin position="1"/>
        <end position="20"/>
    </location>
</feature>
<dbReference type="RefSeq" id="XP_035429478.2">
    <property type="nucleotide sequence ID" value="XM_035573585.2"/>
</dbReference>
<dbReference type="AlphaFoldDB" id="A0A9R0CU50"/>
<keyword evidence="1" id="KW-0732">Signal</keyword>
<evidence type="ECO:0000313" key="2">
    <source>
        <dbReference type="Proteomes" id="UP000829999"/>
    </source>
</evidence>
<sequence length="239" mass="27310">MIKKIINFLIMMLLIISTSGENCEDIKCSHIFDEVCGMAELRDGTQFIMRYKNLCFMKVKECELRSLMEINQVDDELCGIKKMYEPLHETRRIADHTISGANQPCNHSCPFSCTDVFRPICAMIWHVGSDSKSLVKPMINHCHVDMFSCASGLNVTLAPLHTCYKNPRILVFMQEIATVKSLNLIGRDPVSGKGLVASARRSNSMPVSNHKNVKTSLKKHLQEVVRRIFDKYRNDYDDY</sequence>
<accession>A0A9R0CU50</accession>
<evidence type="ECO:0000256" key="1">
    <source>
        <dbReference type="SAM" id="SignalP"/>
    </source>
</evidence>
<dbReference type="Gene3D" id="3.30.60.30">
    <property type="match status" value="2"/>
</dbReference>
<keyword evidence="2" id="KW-1185">Reference proteome</keyword>
<organism evidence="2 3">
    <name type="scientific">Spodoptera frugiperda</name>
    <name type="common">Fall armyworm</name>
    <dbReference type="NCBI Taxonomy" id="7108"/>
    <lineage>
        <taxon>Eukaryota</taxon>
        <taxon>Metazoa</taxon>
        <taxon>Ecdysozoa</taxon>
        <taxon>Arthropoda</taxon>
        <taxon>Hexapoda</taxon>
        <taxon>Insecta</taxon>
        <taxon>Pterygota</taxon>
        <taxon>Neoptera</taxon>
        <taxon>Endopterygota</taxon>
        <taxon>Lepidoptera</taxon>
        <taxon>Glossata</taxon>
        <taxon>Ditrysia</taxon>
        <taxon>Noctuoidea</taxon>
        <taxon>Noctuidae</taxon>
        <taxon>Amphipyrinae</taxon>
        <taxon>Spodoptera</taxon>
    </lineage>
</organism>
<gene>
    <name evidence="3" type="primary">LOC118262328</name>
</gene>
<name>A0A9R0CU50_SPOFR</name>
<dbReference type="GeneID" id="118262328"/>
<evidence type="ECO:0000313" key="3">
    <source>
        <dbReference type="RefSeq" id="XP_035429478.2"/>
    </source>
</evidence>